<name>A0A5Q4BUS5_9PEZI</name>
<feature type="compositionally biased region" description="Low complexity" evidence="1">
    <location>
        <begin position="545"/>
        <end position="554"/>
    </location>
</feature>
<feature type="compositionally biased region" description="Low complexity" evidence="1">
    <location>
        <begin position="595"/>
        <end position="607"/>
    </location>
</feature>
<feature type="non-terminal residue" evidence="2">
    <location>
        <position position="708"/>
    </location>
</feature>
<proteinExistence type="predicted"/>
<dbReference type="EMBL" id="PUHP01000431">
    <property type="protein sequence ID" value="TQN70084.1"/>
    <property type="molecule type" value="Genomic_DNA"/>
</dbReference>
<sequence>MTREKERPTMPSLKVPETGLILESSAASGNPVPPQAFTINLSDNVLEDMIKCVQSGEDLQLALGSSPVVFRKMLLYGSSSHTLSPIRDPFSHDLFLTKPFESTKRATRLPQTSSLWKKLPGPDIPKKAEQAKAKGAPSTSSSGMDSDIENLQNSIAAATASKKQSRVMDRLAPANNKKATGKTAKSKLLSSMASYGNGGGKSSPSGSPALVAVSSPSTNPVFSSSQQVVEKFKEQRSMIVHELAVQERPYDYLESLWEGKEEDFRPTLEKVAQFEPDTQMWALRKNYWRELDVWKYDYDTQDTRQKAIDNAIRQFDKMRLATTEIEWQKLLPREERGKGKILSKLQANIAKASSAAPPPKIKVSDATNDIGDEDVLKTKGGETMSRSSSNPLPAKPKKAADSQVKRLLSTNKKAITPKAAPSKTKERAPASSKNGRILSAEFVTNSDSDSESSEDKPMATIVASKARPTPSATPVLKKKAEAPAPKPKIAVPKPKPRPVDKPAERPVERSTERPRDKSPQPRREAVKTAKSQPPKREREEEADDSSSSSGAPLAKRAKPKPPIKAPVSLKQRPADVSLASSRNSSGVSYKSKNTSPAKSSPLASSPPTNASELEHSAPPKKRKVTESSDSTESARTKPAPKRQRGLSPDLVTKAARFKAFYEKYETLHWEIADMRNPPQEKMHDLLEMRERLKTMKTEIYKECPPAIA</sequence>
<reference evidence="2 3" key="1">
    <citation type="journal article" date="2019" name="Sci. Rep.">
        <title>Colletotrichum shisoi sp. nov., an anthracnose pathogen of Perilla frutescens in Japan: molecular phylogenetic, morphological and genomic evidence.</title>
        <authorList>
            <person name="Gan P."/>
            <person name="Tsushima A."/>
            <person name="Hiroyama R."/>
            <person name="Narusaka M."/>
            <person name="Takano Y."/>
            <person name="Narusaka Y."/>
            <person name="Kawaradani M."/>
            <person name="Damm U."/>
            <person name="Shirasu K."/>
        </authorList>
    </citation>
    <scope>NUCLEOTIDE SEQUENCE [LARGE SCALE GENOMIC DNA]</scope>
    <source>
        <strain evidence="2 3">PG-2018a</strain>
    </source>
</reference>
<dbReference type="Proteomes" id="UP000326340">
    <property type="component" value="Unassembled WGS sequence"/>
</dbReference>
<evidence type="ECO:0000256" key="1">
    <source>
        <dbReference type="SAM" id="MobiDB-lite"/>
    </source>
</evidence>
<protein>
    <submittedName>
        <fullName evidence="2">Uncharacterized protein</fullName>
    </submittedName>
</protein>
<feature type="compositionally biased region" description="Polar residues" evidence="1">
    <location>
        <begin position="137"/>
        <end position="147"/>
    </location>
</feature>
<evidence type="ECO:0000313" key="3">
    <source>
        <dbReference type="Proteomes" id="UP000326340"/>
    </source>
</evidence>
<evidence type="ECO:0000313" key="2">
    <source>
        <dbReference type="EMBL" id="TQN70084.1"/>
    </source>
</evidence>
<dbReference type="GO" id="GO:0016567">
    <property type="term" value="P:protein ubiquitination"/>
    <property type="evidence" value="ECO:0007669"/>
    <property type="project" value="UniProtKB-UniPathway"/>
</dbReference>
<dbReference type="UniPathway" id="UPA00143"/>
<feature type="region of interest" description="Disordered" evidence="1">
    <location>
        <begin position="195"/>
        <end position="214"/>
    </location>
</feature>
<feature type="region of interest" description="Disordered" evidence="1">
    <location>
        <begin position="159"/>
        <end position="185"/>
    </location>
</feature>
<dbReference type="SUPFAM" id="SSF46785">
    <property type="entry name" value="Winged helix' DNA-binding domain"/>
    <property type="match status" value="1"/>
</dbReference>
<feature type="region of interest" description="Disordered" evidence="1">
    <location>
        <begin position="106"/>
        <end position="147"/>
    </location>
</feature>
<feature type="compositionally biased region" description="Basic and acidic residues" evidence="1">
    <location>
        <begin position="497"/>
        <end position="527"/>
    </location>
</feature>
<organism evidence="2 3">
    <name type="scientific">Colletotrichum shisoi</name>
    <dbReference type="NCBI Taxonomy" id="2078593"/>
    <lineage>
        <taxon>Eukaryota</taxon>
        <taxon>Fungi</taxon>
        <taxon>Dikarya</taxon>
        <taxon>Ascomycota</taxon>
        <taxon>Pezizomycotina</taxon>
        <taxon>Sordariomycetes</taxon>
        <taxon>Hypocreomycetidae</taxon>
        <taxon>Glomerellales</taxon>
        <taxon>Glomerellaceae</taxon>
        <taxon>Colletotrichum</taxon>
        <taxon>Colletotrichum destructivum species complex</taxon>
    </lineage>
</organism>
<accession>A0A5Q4BUS5</accession>
<dbReference type="AlphaFoldDB" id="A0A5Q4BUS5"/>
<dbReference type="InterPro" id="IPR036390">
    <property type="entry name" value="WH_DNA-bd_sf"/>
</dbReference>
<feature type="compositionally biased region" description="Low complexity" evidence="1">
    <location>
        <begin position="202"/>
        <end position="214"/>
    </location>
</feature>
<feature type="compositionally biased region" description="Polar residues" evidence="1">
    <location>
        <begin position="578"/>
        <end position="594"/>
    </location>
</feature>
<gene>
    <name evidence="2" type="ORF">CSHISOI_05376</name>
</gene>
<feature type="compositionally biased region" description="Low complexity" evidence="1">
    <location>
        <begin position="172"/>
        <end position="183"/>
    </location>
</feature>
<comment type="caution">
    <text evidence="2">The sequence shown here is derived from an EMBL/GenBank/DDBJ whole genome shotgun (WGS) entry which is preliminary data.</text>
</comment>
<dbReference type="OrthoDB" id="2587563at2759"/>
<feature type="region of interest" description="Disordered" evidence="1">
    <location>
        <begin position="350"/>
        <end position="650"/>
    </location>
</feature>
<keyword evidence="3" id="KW-1185">Reference proteome</keyword>